<protein>
    <submittedName>
        <fullName evidence="1">Uncharacterized protein</fullName>
    </submittedName>
</protein>
<organism evidence="1 2">
    <name type="scientific">Persea americana</name>
    <name type="common">Avocado</name>
    <dbReference type="NCBI Taxonomy" id="3435"/>
    <lineage>
        <taxon>Eukaryota</taxon>
        <taxon>Viridiplantae</taxon>
        <taxon>Streptophyta</taxon>
        <taxon>Embryophyta</taxon>
        <taxon>Tracheophyta</taxon>
        <taxon>Spermatophyta</taxon>
        <taxon>Magnoliopsida</taxon>
        <taxon>Magnoliidae</taxon>
        <taxon>Laurales</taxon>
        <taxon>Lauraceae</taxon>
        <taxon>Persea</taxon>
    </lineage>
</organism>
<keyword evidence="2" id="KW-1185">Reference proteome</keyword>
<sequence length="452" mass="51399">MSHFQSFIHLLLLIVAMEGWAFTPATTAQLMRIGVPVHSPSPKYVRVKCNQTSDKCFNGFSIRLFKLILKRLRYNKPYQFIPYNGSYDSLVQQVFLKHYTERGVRMVVLEEAEPGKAWMFVKPFTKMMWALTGAIFLYNGLIVWLIEKSGNEELEGLSCWSQFGSLVWLSFTTLFPINGEKLRSNLSRVTMVVWLFVALVLTQSYTANLTSMLTVQQLRPSVVDVGTLQRSTYKVGCAHGSYLISYLENVLHFNKSCIKTYLSGKEYAQDLRSGEIKAAFLELAFIKIFLDENKKGFVATGPIYQIGGYGFAFSKGSALVGNVSDEILRLRESGELRKLEERLLVSPPSNSSGSDTDAQESSRLSPDSFWGLFLITGGTSTLVFLLFLVSRFHNNQRRKKPHQNQQVPERDHAINLALPKRTPHMVKASVVHDPDWWHNKIQLRKFGRSNTL</sequence>
<dbReference type="Proteomes" id="UP001234297">
    <property type="component" value="Chromosome 5"/>
</dbReference>
<comment type="caution">
    <text evidence="1">The sequence shown here is derived from an EMBL/GenBank/DDBJ whole genome shotgun (WGS) entry which is preliminary data.</text>
</comment>
<gene>
    <name evidence="1" type="ORF">MRB53_015546</name>
</gene>
<dbReference type="EMBL" id="CM056813">
    <property type="protein sequence ID" value="KAJ8638852.1"/>
    <property type="molecule type" value="Genomic_DNA"/>
</dbReference>
<name>A0ACC2M0W0_PERAE</name>
<proteinExistence type="predicted"/>
<reference evidence="1 2" key="1">
    <citation type="journal article" date="2022" name="Hortic Res">
        <title>A haplotype resolved chromosomal level avocado genome allows analysis of novel avocado genes.</title>
        <authorList>
            <person name="Nath O."/>
            <person name="Fletcher S.J."/>
            <person name="Hayward A."/>
            <person name="Shaw L.M."/>
            <person name="Masouleh A.K."/>
            <person name="Furtado A."/>
            <person name="Henry R.J."/>
            <person name="Mitter N."/>
        </authorList>
    </citation>
    <scope>NUCLEOTIDE SEQUENCE [LARGE SCALE GENOMIC DNA]</scope>
    <source>
        <strain evidence="2">cv. Hass</strain>
    </source>
</reference>
<accession>A0ACC2M0W0</accession>
<evidence type="ECO:0000313" key="1">
    <source>
        <dbReference type="EMBL" id="KAJ8638852.1"/>
    </source>
</evidence>
<evidence type="ECO:0000313" key="2">
    <source>
        <dbReference type="Proteomes" id="UP001234297"/>
    </source>
</evidence>